<dbReference type="RefSeq" id="WP_066788010.1">
    <property type="nucleotide sequence ID" value="NZ_CP014806.1"/>
</dbReference>
<reference evidence="1 2" key="1">
    <citation type="journal article" date="2016" name="Genome Announc.">
        <title>Whole-Genome Sequence of Rummeliibacillus stabekisii Strain PP9 Isolated from Antarctic Soil.</title>
        <authorList>
            <person name="da Mota F.F."/>
            <person name="Vollu R.E."/>
            <person name="Jurelevicius D."/>
            <person name="Seldin L."/>
        </authorList>
    </citation>
    <scope>NUCLEOTIDE SEQUENCE [LARGE SCALE GENOMIC DNA]</scope>
    <source>
        <strain evidence="1 2">PP9</strain>
    </source>
</reference>
<protein>
    <submittedName>
        <fullName evidence="1">Uncharacterized protein</fullName>
    </submittedName>
</protein>
<dbReference type="KEGG" id="rst:ATY39_07505"/>
<gene>
    <name evidence="1" type="ORF">ATY39_07505</name>
</gene>
<reference evidence="2" key="2">
    <citation type="submission" date="2016-03" db="EMBL/GenBank/DDBJ databases">
        <authorList>
            <person name="Seldin L."/>
        </authorList>
    </citation>
    <scope>NUCLEOTIDE SEQUENCE [LARGE SCALE GENOMIC DNA]</scope>
    <source>
        <strain evidence="2">PP9</strain>
    </source>
</reference>
<dbReference type="STRING" id="241244.ATY39_07505"/>
<dbReference type="Proteomes" id="UP000076021">
    <property type="component" value="Chromosome"/>
</dbReference>
<accession>A0A143HC94</accession>
<keyword evidence="2" id="KW-1185">Reference proteome</keyword>
<evidence type="ECO:0000313" key="1">
    <source>
        <dbReference type="EMBL" id="AMW99322.1"/>
    </source>
</evidence>
<evidence type="ECO:0000313" key="2">
    <source>
        <dbReference type="Proteomes" id="UP000076021"/>
    </source>
</evidence>
<name>A0A143HC94_9BACL</name>
<dbReference type="EMBL" id="CP014806">
    <property type="protein sequence ID" value="AMW99322.1"/>
    <property type="molecule type" value="Genomic_DNA"/>
</dbReference>
<dbReference type="AlphaFoldDB" id="A0A143HC94"/>
<proteinExistence type="predicted"/>
<organism evidence="1 2">
    <name type="scientific">Rummeliibacillus stabekisii</name>
    <dbReference type="NCBI Taxonomy" id="241244"/>
    <lineage>
        <taxon>Bacteria</taxon>
        <taxon>Bacillati</taxon>
        <taxon>Bacillota</taxon>
        <taxon>Bacilli</taxon>
        <taxon>Bacillales</taxon>
        <taxon>Caryophanaceae</taxon>
        <taxon>Rummeliibacillus</taxon>
    </lineage>
</organism>
<sequence length="89" mass="10882">MENTKELIKELVKVWISNARRCLKALANFFNKIRDNIIEAFKKLRKHYPKPETKKNFHKQQSHQLNFSRPLIKHQVMDRKPKNIIRRIF</sequence>